<comment type="caution">
    <text evidence="3">The sequence shown here is derived from an EMBL/GenBank/DDBJ whole genome shotgun (WGS) entry which is preliminary data.</text>
</comment>
<feature type="compositionally biased region" description="Polar residues" evidence="1">
    <location>
        <begin position="140"/>
        <end position="151"/>
    </location>
</feature>
<evidence type="ECO:0000259" key="2">
    <source>
        <dbReference type="PROSITE" id="PS51505"/>
    </source>
</evidence>
<feature type="compositionally biased region" description="Pro residues" evidence="1">
    <location>
        <begin position="153"/>
        <end position="174"/>
    </location>
</feature>
<accession>A0A9Q1FL32</accession>
<keyword evidence="4" id="KW-1185">Reference proteome</keyword>
<evidence type="ECO:0000256" key="1">
    <source>
        <dbReference type="SAM" id="MobiDB-lite"/>
    </source>
</evidence>
<dbReference type="PROSITE" id="PS51505">
    <property type="entry name" value="SCA7"/>
    <property type="match status" value="1"/>
</dbReference>
<dbReference type="InterPro" id="IPR013243">
    <property type="entry name" value="SCA7_dom"/>
</dbReference>
<dbReference type="OrthoDB" id="21678at2759"/>
<protein>
    <recommendedName>
        <fullName evidence="2">SCA7 domain-containing protein</fullName>
    </recommendedName>
</protein>
<dbReference type="EMBL" id="JAINUF010000005">
    <property type="protein sequence ID" value="KAJ8360635.1"/>
    <property type="molecule type" value="Genomic_DNA"/>
</dbReference>
<feature type="domain" description="SCA7" evidence="2">
    <location>
        <begin position="200"/>
        <end position="267"/>
    </location>
</feature>
<dbReference type="Gene3D" id="6.10.140.1270">
    <property type="match status" value="1"/>
</dbReference>
<dbReference type="InterPro" id="IPR052237">
    <property type="entry name" value="Ataxin-7-like_regulator"/>
</dbReference>
<dbReference type="PANTHER" id="PTHR15117:SF5">
    <property type="entry name" value="ATAXIN-7-LIKE PROTEIN 2"/>
    <property type="match status" value="1"/>
</dbReference>
<feature type="compositionally biased region" description="Polar residues" evidence="1">
    <location>
        <begin position="410"/>
        <end position="449"/>
    </location>
</feature>
<feature type="region of interest" description="Disordered" evidence="1">
    <location>
        <begin position="257"/>
        <end position="356"/>
    </location>
</feature>
<dbReference type="Pfam" id="PF08313">
    <property type="entry name" value="SCA7"/>
    <property type="match status" value="1"/>
</dbReference>
<feature type="compositionally biased region" description="Basic and acidic residues" evidence="1">
    <location>
        <begin position="525"/>
        <end position="537"/>
    </location>
</feature>
<proteinExistence type="predicted"/>
<feature type="compositionally biased region" description="Low complexity" evidence="1">
    <location>
        <begin position="478"/>
        <end position="491"/>
    </location>
</feature>
<gene>
    <name evidence="3" type="ORF">SKAU_G00171600</name>
</gene>
<feature type="compositionally biased region" description="Acidic residues" evidence="1">
    <location>
        <begin position="338"/>
        <end position="348"/>
    </location>
</feature>
<dbReference type="Proteomes" id="UP001152622">
    <property type="component" value="Chromosome 5"/>
</dbReference>
<feature type="compositionally biased region" description="Low complexity" evidence="1">
    <location>
        <begin position="297"/>
        <end position="310"/>
    </location>
</feature>
<sequence>MMAVRERAIAVMAALDRRVPSLDDFVGESWISWVEREHVFVSDAGSNAEDCSKNGKKKVDTMTLQKEDMSVFGHCPAHDDFYLVVGPGRLFTGRPTLRGTAGTRERDPPRAPLQPPLTVPQYRHSKSQQVVAGLSPLDRVSQTAPPSNCNIKQPPPTDSPPESPAPSLRDPPWPHGATPPSTTGNPPNLLAPLRGPRTFKKVSRKECDLDKHCGVLDLERKMLCTRLLTCNIHSIHQRRKVLGRSKNFDQLVAELKTGSKARERPGQSQDGAEACLPAPEPSRDKTGPPHCRRQLCRSTVFSRSRTSSESTPEEDRVCTEDQEAQPLSPPTHNRLTSEESEGEGQDEPPDWHSTPLHPKPLALCSFGSHSIGHSVFTFDRRLHHLRSALSAMVEHHLNAHLWKKIPQATDPKSQHTSVRPSVTTDYSSQHSTVSTARGAGNHSTSSSNGAGKEVRPQNCSPSTGTVRGPSESTGGGRPIASPLPANAPSPSGLGRPRNSVGRPSNQLARLKQAEHGTMSRKRRASPHEDDVPLHDRNSVPQGQGRLPVLCRTAPSPHGPINGSLSSGHKPRTRAEPRSPSPGPFKRAPPVRLSPDPACRGRGGDSGVHSKAVSYDHKGLGRKCKGSGPSPPKIHRLPSSSHSGFFSWKKDGTVGGLSTGLEKKLSTQKPKLHH</sequence>
<dbReference type="PANTHER" id="PTHR15117">
    <property type="entry name" value="ATAXIN 7 RELATED"/>
    <property type="match status" value="1"/>
</dbReference>
<feature type="region of interest" description="Disordered" evidence="1">
    <location>
        <begin position="406"/>
        <end position="673"/>
    </location>
</feature>
<reference evidence="3" key="1">
    <citation type="journal article" date="2023" name="Science">
        <title>Genome structures resolve the early diversification of teleost fishes.</title>
        <authorList>
            <person name="Parey E."/>
            <person name="Louis A."/>
            <person name="Montfort J."/>
            <person name="Bouchez O."/>
            <person name="Roques C."/>
            <person name="Iampietro C."/>
            <person name="Lluch J."/>
            <person name="Castinel A."/>
            <person name="Donnadieu C."/>
            <person name="Desvignes T."/>
            <person name="Floi Bucao C."/>
            <person name="Jouanno E."/>
            <person name="Wen M."/>
            <person name="Mejri S."/>
            <person name="Dirks R."/>
            <person name="Jansen H."/>
            <person name="Henkel C."/>
            <person name="Chen W.J."/>
            <person name="Zahm M."/>
            <person name="Cabau C."/>
            <person name="Klopp C."/>
            <person name="Thompson A.W."/>
            <person name="Robinson-Rechavi M."/>
            <person name="Braasch I."/>
            <person name="Lecointre G."/>
            <person name="Bobe J."/>
            <person name="Postlethwait J.H."/>
            <person name="Berthelot C."/>
            <person name="Roest Crollius H."/>
            <person name="Guiguen Y."/>
        </authorList>
    </citation>
    <scope>NUCLEOTIDE SEQUENCE</scope>
    <source>
        <strain evidence="3">WJC10195</strain>
    </source>
</reference>
<name>A0A9Q1FL32_SYNKA</name>
<dbReference type="AlphaFoldDB" id="A0A9Q1FL32"/>
<organism evidence="3 4">
    <name type="scientific">Synaphobranchus kaupii</name>
    <name type="common">Kaup's arrowtooth eel</name>
    <dbReference type="NCBI Taxonomy" id="118154"/>
    <lineage>
        <taxon>Eukaryota</taxon>
        <taxon>Metazoa</taxon>
        <taxon>Chordata</taxon>
        <taxon>Craniata</taxon>
        <taxon>Vertebrata</taxon>
        <taxon>Euteleostomi</taxon>
        <taxon>Actinopterygii</taxon>
        <taxon>Neopterygii</taxon>
        <taxon>Teleostei</taxon>
        <taxon>Anguilliformes</taxon>
        <taxon>Synaphobranchidae</taxon>
        <taxon>Synaphobranchus</taxon>
    </lineage>
</organism>
<feature type="region of interest" description="Disordered" evidence="1">
    <location>
        <begin position="93"/>
        <end position="194"/>
    </location>
</feature>
<evidence type="ECO:0000313" key="3">
    <source>
        <dbReference type="EMBL" id="KAJ8360635.1"/>
    </source>
</evidence>
<evidence type="ECO:0000313" key="4">
    <source>
        <dbReference type="Proteomes" id="UP001152622"/>
    </source>
</evidence>